<feature type="transmembrane region" description="Helical" evidence="1">
    <location>
        <begin position="42"/>
        <end position="59"/>
    </location>
</feature>
<accession>A0ABW7PVV3</accession>
<dbReference type="Proteomes" id="UP001611251">
    <property type="component" value="Unassembled WGS sequence"/>
</dbReference>
<organism evidence="2 3">
    <name type="scientific">Pantoea osteomyelitidis</name>
    <dbReference type="NCBI Taxonomy" id="3230026"/>
    <lineage>
        <taxon>Bacteria</taxon>
        <taxon>Pseudomonadati</taxon>
        <taxon>Pseudomonadota</taxon>
        <taxon>Gammaproteobacteria</taxon>
        <taxon>Enterobacterales</taxon>
        <taxon>Erwiniaceae</taxon>
        <taxon>Pantoea</taxon>
    </lineage>
</organism>
<keyword evidence="3" id="KW-1185">Reference proteome</keyword>
<reference evidence="2 3" key="1">
    <citation type="submission" date="2024-08" db="EMBL/GenBank/DDBJ databases">
        <title>Pantoea ronii - a newly identified human opportunistic pathogen.</title>
        <authorList>
            <person name="Keidar-Friedman D."/>
            <person name="Sorek N."/>
            <person name="Leshin-Carmel D."/>
            <person name="Tsur A."/>
            <person name="Amsalem M."/>
            <person name="Tolkach D."/>
            <person name="Brosh-Nissimov T."/>
        </authorList>
    </citation>
    <scope>NUCLEOTIDE SEQUENCE [LARGE SCALE GENOMIC DNA]</scope>
    <source>
        <strain evidence="2 3">AA23256</strain>
    </source>
</reference>
<evidence type="ECO:0000313" key="3">
    <source>
        <dbReference type="Proteomes" id="UP001611251"/>
    </source>
</evidence>
<name>A0ABW7PVV3_9GAMM</name>
<feature type="transmembrane region" description="Helical" evidence="1">
    <location>
        <begin position="12"/>
        <end position="30"/>
    </location>
</feature>
<dbReference type="EMBL" id="JBGFSN010000004">
    <property type="protein sequence ID" value="MFH8134303.1"/>
    <property type="molecule type" value="Genomic_DNA"/>
</dbReference>
<dbReference type="InterPro" id="IPR019698">
    <property type="entry name" value="DUF2583"/>
</dbReference>
<sequence>MKRHHTHFLGNALMILGLVTMVGGIGYSVINQLPSLHLPQFLAHGAMFSIFIGALLWLAGARVSGRERVEDRYYWLRHYDKRCRRASHHNQRHG</sequence>
<keyword evidence="1" id="KW-0812">Transmembrane</keyword>
<evidence type="ECO:0000313" key="2">
    <source>
        <dbReference type="EMBL" id="MFH8134303.1"/>
    </source>
</evidence>
<proteinExistence type="predicted"/>
<evidence type="ECO:0000256" key="1">
    <source>
        <dbReference type="SAM" id="Phobius"/>
    </source>
</evidence>
<dbReference type="RefSeq" id="WP_397213981.1">
    <property type="nucleotide sequence ID" value="NZ_JBGFSN010000004.1"/>
</dbReference>
<protein>
    <submittedName>
        <fullName evidence="2">Stress-induced protein YchH</fullName>
    </submittedName>
</protein>
<keyword evidence="1" id="KW-0472">Membrane</keyword>
<comment type="caution">
    <text evidence="2">The sequence shown here is derived from an EMBL/GenBank/DDBJ whole genome shotgun (WGS) entry which is preliminary data.</text>
</comment>
<gene>
    <name evidence="2" type="primary">ychH</name>
    <name evidence="2" type="ORF">ABU178_08995</name>
</gene>
<dbReference type="Pfam" id="PF10762">
    <property type="entry name" value="DUF2583"/>
    <property type="match status" value="1"/>
</dbReference>
<keyword evidence="1" id="KW-1133">Transmembrane helix</keyword>
<dbReference type="NCBIfam" id="NF007968">
    <property type="entry name" value="PRK10692.1"/>
    <property type="match status" value="1"/>
</dbReference>